<dbReference type="AlphaFoldDB" id="A0AAD5SJC0"/>
<organism evidence="2 3">
    <name type="scientific">Rhizophlyctis rosea</name>
    <dbReference type="NCBI Taxonomy" id="64517"/>
    <lineage>
        <taxon>Eukaryota</taxon>
        <taxon>Fungi</taxon>
        <taxon>Fungi incertae sedis</taxon>
        <taxon>Chytridiomycota</taxon>
        <taxon>Chytridiomycota incertae sedis</taxon>
        <taxon>Chytridiomycetes</taxon>
        <taxon>Rhizophlyctidales</taxon>
        <taxon>Rhizophlyctidaceae</taxon>
        <taxon>Rhizophlyctis</taxon>
    </lineage>
</organism>
<sequence length="333" mass="36360">MSMYSFLPTSSSLQAWNDCTILFNPSIGSTDMVKTEREKRQDRGTSKLGTYLLQGWVMLEDSCETPGCNLPLMRTKDRSRTICVLCNDPNGADLPPQQPEPATAFDSGEETASEPEVLGTDAEAVGDVESVELERRREQGQLATRLLGQRMLAGWALLGENCRNSTCYGIPLVRNRQKRKHCVICQTWYDDEVENNAERDKAAEPVNGPSSASGKEKQIADDTTPSDPERTPKAMEPFASHASDLTKKRKIDTPSTTPAFVPVTSDRQSIASYATTSVGSEVDQTIGALLQRLTSLRHALEQPSLHPAEIKVISDAISSVAAAITACQAVRKT</sequence>
<dbReference type="Pfam" id="PF06677">
    <property type="entry name" value="Auto_anti-p27"/>
    <property type="match status" value="2"/>
</dbReference>
<feature type="region of interest" description="Disordered" evidence="1">
    <location>
        <begin position="93"/>
        <end position="117"/>
    </location>
</feature>
<dbReference type="PANTHER" id="PTHR16537:SF1">
    <property type="entry name" value="PROTEIN ZNRD2"/>
    <property type="match status" value="1"/>
</dbReference>
<dbReference type="InterPro" id="IPR009563">
    <property type="entry name" value="SSSCA1"/>
</dbReference>
<dbReference type="InterPro" id="IPR051888">
    <property type="entry name" value="UPF0148_domain"/>
</dbReference>
<keyword evidence="3" id="KW-1185">Reference proteome</keyword>
<name>A0AAD5SJC0_9FUNG</name>
<protein>
    <submittedName>
        <fullName evidence="2">Uncharacterized protein</fullName>
    </submittedName>
</protein>
<proteinExistence type="predicted"/>
<evidence type="ECO:0000256" key="1">
    <source>
        <dbReference type="SAM" id="MobiDB-lite"/>
    </source>
</evidence>
<feature type="region of interest" description="Disordered" evidence="1">
    <location>
        <begin position="198"/>
        <end position="259"/>
    </location>
</feature>
<gene>
    <name evidence="2" type="ORF">HK097_009415</name>
</gene>
<evidence type="ECO:0000313" key="3">
    <source>
        <dbReference type="Proteomes" id="UP001212841"/>
    </source>
</evidence>
<evidence type="ECO:0000313" key="2">
    <source>
        <dbReference type="EMBL" id="KAJ3055762.1"/>
    </source>
</evidence>
<dbReference type="EMBL" id="JADGJD010000062">
    <property type="protein sequence ID" value="KAJ3055762.1"/>
    <property type="molecule type" value="Genomic_DNA"/>
</dbReference>
<reference evidence="2" key="1">
    <citation type="submission" date="2020-05" db="EMBL/GenBank/DDBJ databases">
        <title>Phylogenomic resolution of chytrid fungi.</title>
        <authorList>
            <person name="Stajich J.E."/>
            <person name="Amses K."/>
            <person name="Simmons R."/>
            <person name="Seto K."/>
            <person name="Myers J."/>
            <person name="Bonds A."/>
            <person name="Quandt C.A."/>
            <person name="Barry K."/>
            <person name="Liu P."/>
            <person name="Grigoriev I."/>
            <person name="Longcore J.E."/>
            <person name="James T.Y."/>
        </authorList>
    </citation>
    <scope>NUCLEOTIDE SEQUENCE</scope>
    <source>
        <strain evidence="2">JEL0318</strain>
    </source>
</reference>
<dbReference type="PANTHER" id="PTHR16537">
    <property type="entry name" value="SJOEGREN SYNDROME/SCLERODERMA AUTOANTIGEN 1"/>
    <property type="match status" value="1"/>
</dbReference>
<accession>A0AAD5SJC0</accession>
<dbReference type="Proteomes" id="UP001212841">
    <property type="component" value="Unassembled WGS sequence"/>
</dbReference>
<comment type="caution">
    <text evidence="2">The sequence shown here is derived from an EMBL/GenBank/DDBJ whole genome shotgun (WGS) entry which is preliminary data.</text>
</comment>